<accession>A0ABR6RNC9</accession>
<gene>
    <name evidence="2" type="ORF">HII27_02750</name>
</gene>
<evidence type="ECO:0000256" key="1">
    <source>
        <dbReference type="SAM" id="SignalP"/>
    </source>
</evidence>
<keyword evidence="3" id="KW-1185">Reference proteome</keyword>
<evidence type="ECO:0008006" key="4">
    <source>
        <dbReference type="Google" id="ProtNLM"/>
    </source>
</evidence>
<protein>
    <recommendedName>
        <fullName evidence="4">Type 1 fimbrial protein</fullName>
    </recommendedName>
</protein>
<feature type="chain" id="PRO_5045834356" description="Type 1 fimbrial protein" evidence="1">
    <location>
        <begin position="26"/>
        <end position="103"/>
    </location>
</feature>
<proteinExistence type="predicted"/>
<evidence type="ECO:0000313" key="3">
    <source>
        <dbReference type="Proteomes" id="UP000607331"/>
    </source>
</evidence>
<reference evidence="2 3" key="1">
    <citation type="submission" date="2020-04" db="EMBL/GenBank/DDBJ databases">
        <title>The draft genome of Kluyvera sichuanensis strain SCKS090646.</title>
        <authorList>
            <person name="Wei L."/>
            <person name="Liu L."/>
            <person name="Feng Y."/>
            <person name="Zong Z."/>
        </authorList>
    </citation>
    <scope>NUCLEOTIDE SEQUENCE [LARGE SCALE GENOMIC DNA]</scope>
    <source>
        <strain evidence="2 3">090646</strain>
    </source>
</reference>
<organism evidence="2 3">
    <name type="scientific">Kluyvera sichuanensis</name>
    <dbReference type="NCBI Taxonomy" id="2725494"/>
    <lineage>
        <taxon>Bacteria</taxon>
        <taxon>Pseudomonadati</taxon>
        <taxon>Pseudomonadota</taxon>
        <taxon>Gammaproteobacteria</taxon>
        <taxon>Enterobacterales</taxon>
        <taxon>Enterobacteriaceae</taxon>
        <taxon>Kluyvera</taxon>
    </lineage>
</organism>
<dbReference type="EMBL" id="JABBJF010000002">
    <property type="protein sequence ID" value="MBC1184629.1"/>
    <property type="molecule type" value="Genomic_DNA"/>
</dbReference>
<name>A0ABR6RNC9_9ENTR</name>
<evidence type="ECO:0000313" key="2">
    <source>
        <dbReference type="EMBL" id="MBC1184629.1"/>
    </source>
</evidence>
<keyword evidence="1" id="KW-0732">Signal</keyword>
<sequence length="103" mass="11461">MQTFGHYFSLSLPLLTLLCSVQSHAASDGIIHFTGQIVESPCDYQANARQVSVSCFEEGTPRVETINVKDLFQGRKVTNAKTTASLRWVNPEKNLAILTVEYQ</sequence>
<feature type="signal peptide" evidence="1">
    <location>
        <begin position="1"/>
        <end position="25"/>
    </location>
</feature>
<comment type="caution">
    <text evidence="2">The sequence shown here is derived from an EMBL/GenBank/DDBJ whole genome shotgun (WGS) entry which is preliminary data.</text>
</comment>
<dbReference type="Proteomes" id="UP000607331">
    <property type="component" value="Unassembled WGS sequence"/>
</dbReference>
<dbReference type="RefSeq" id="WP_185666444.1">
    <property type="nucleotide sequence ID" value="NZ_JABBJF010000002.1"/>
</dbReference>